<dbReference type="PROSITE" id="PS00236">
    <property type="entry name" value="NEUROTR_ION_CHANNEL"/>
    <property type="match status" value="1"/>
</dbReference>
<keyword evidence="10 23" id="KW-0675">Receptor</keyword>
<evidence type="ECO:0000256" key="9">
    <source>
        <dbReference type="ARBA" id="ARBA00023157"/>
    </source>
</evidence>
<feature type="non-terminal residue" evidence="23">
    <location>
        <position position="431"/>
    </location>
</feature>
<evidence type="ECO:0000256" key="10">
    <source>
        <dbReference type="ARBA" id="ARBA00023170"/>
    </source>
</evidence>
<evidence type="ECO:0000256" key="6">
    <source>
        <dbReference type="ARBA" id="ARBA00023018"/>
    </source>
</evidence>
<dbReference type="GO" id="GO:0005230">
    <property type="term" value="F:extracellular ligand-gated monoatomic ion channel activity"/>
    <property type="evidence" value="ECO:0007669"/>
    <property type="project" value="InterPro"/>
</dbReference>
<evidence type="ECO:0000256" key="12">
    <source>
        <dbReference type="ARBA" id="ARBA00023257"/>
    </source>
</evidence>
<feature type="domain" description="Neurotransmitter-gated ion-channel ligand-binding" evidence="21">
    <location>
        <begin position="18"/>
        <end position="212"/>
    </location>
</feature>
<keyword evidence="6" id="KW-0770">Synapse</keyword>
<keyword evidence="13" id="KW-1071">Ligand-gated ion channel</keyword>
<feature type="transmembrane region" description="Helical" evidence="20">
    <location>
        <begin position="411"/>
        <end position="430"/>
    </location>
</feature>
<dbReference type="PANTHER" id="PTHR18945">
    <property type="entry name" value="NEUROTRANSMITTER GATED ION CHANNEL"/>
    <property type="match status" value="1"/>
</dbReference>
<evidence type="ECO:0000256" key="13">
    <source>
        <dbReference type="ARBA" id="ARBA00023286"/>
    </source>
</evidence>
<feature type="transmembrane region" description="Helical" evidence="20">
    <location>
        <begin position="249"/>
        <end position="266"/>
    </location>
</feature>
<evidence type="ECO:0000256" key="16">
    <source>
        <dbReference type="ARBA" id="ARBA00034430"/>
    </source>
</evidence>
<comment type="catalytic activity">
    <reaction evidence="17">
        <text>Na(+)(in) = Na(+)(out)</text>
        <dbReference type="Rhea" id="RHEA:34963"/>
        <dbReference type="ChEBI" id="CHEBI:29101"/>
    </reaction>
</comment>
<dbReference type="GO" id="GO:0004888">
    <property type="term" value="F:transmembrane signaling receptor activity"/>
    <property type="evidence" value="ECO:0007669"/>
    <property type="project" value="InterPro"/>
</dbReference>
<evidence type="ECO:0000256" key="17">
    <source>
        <dbReference type="ARBA" id="ARBA00036239"/>
    </source>
</evidence>
<organism evidence="23 24">
    <name type="scientific">Silurus asotus</name>
    <name type="common">Amur catfish</name>
    <name type="synonym">Parasilurus asotus</name>
    <dbReference type="NCBI Taxonomy" id="30991"/>
    <lineage>
        <taxon>Eukaryota</taxon>
        <taxon>Metazoa</taxon>
        <taxon>Chordata</taxon>
        <taxon>Craniata</taxon>
        <taxon>Vertebrata</taxon>
        <taxon>Euteleostomi</taxon>
        <taxon>Actinopterygii</taxon>
        <taxon>Neopterygii</taxon>
        <taxon>Teleostei</taxon>
        <taxon>Ostariophysi</taxon>
        <taxon>Siluriformes</taxon>
        <taxon>Siluridae</taxon>
        <taxon>Silurus</taxon>
    </lineage>
</organism>
<dbReference type="InterPro" id="IPR038050">
    <property type="entry name" value="Neuro_actylchol_rec"/>
</dbReference>
<feature type="non-terminal residue" evidence="23">
    <location>
        <position position="1"/>
    </location>
</feature>
<dbReference type="Pfam" id="PF02931">
    <property type="entry name" value="Neur_chan_LBD"/>
    <property type="match status" value="1"/>
</dbReference>
<keyword evidence="4" id="KW-0732">Signal</keyword>
<evidence type="ECO:0000313" key="23">
    <source>
        <dbReference type="EMBL" id="KAI5629140.1"/>
    </source>
</evidence>
<dbReference type="FunFam" id="2.70.170.10:FF:000017">
    <property type="entry name" value="5-hydroxytryptamine receptor 3A"/>
    <property type="match status" value="1"/>
</dbReference>
<feature type="transmembrane region" description="Helical" evidence="20">
    <location>
        <begin position="278"/>
        <end position="298"/>
    </location>
</feature>
<evidence type="ECO:0000256" key="8">
    <source>
        <dbReference type="ARBA" id="ARBA00023136"/>
    </source>
</evidence>
<protein>
    <submittedName>
        <fullName evidence="23">5-hydroxytryptamine receptor 3A-like isoform X2</fullName>
    </submittedName>
</protein>
<evidence type="ECO:0000256" key="1">
    <source>
        <dbReference type="ARBA" id="ARBA00022448"/>
    </source>
</evidence>
<evidence type="ECO:0000256" key="11">
    <source>
        <dbReference type="ARBA" id="ARBA00023180"/>
    </source>
</evidence>
<evidence type="ECO:0000256" key="3">
    <source>
        <dbReference type="ARBA" id="ARBA00022692"/>
    </source>
</evidence>
<comment type="caution">
    <text evidence="23">The sequence shown here is derived from an EMBL/GenBank/DDBJ whole genome shotgun (WGS) entry which is preliminary data.</text>
</comment>
<keyword evidence="1 20" id="KW-0813">Transport</keyword>
<evidence type="ECO:0000256" key="4">
    <source>
        <dbReference type="ARBA" id="ARBA00022729"/>
    </source>
</evidence>
<comment type="subcellular location">
    <subcellularLocation>
        <location evidence="15">Postsynaptic cell membrane</location>
        <topology evidence="15">Multi-pass membrane protein</topology>
    </subcellularLocation>
</comment>
<dbReference type="SUPFAM" id="SSF90112">
    <property type="entry name" value="Neurotransmitter-gated ion-channel transmembrane pore"/>
    <property type="match status" value="1"/>
</dbReference>
<gene>
    <name evidence="23" type="ORF">C0J50_8039</name>
</gene>
<comment type="catalytic activity">
    <reaction evidence="16">
        <text>K(+)(in) = K(+)(out)</text>
        <dbReference type="Rhea" id="RHEA:29463"/>
        <dbReference type="ChEBI" id="CHEBI:29103"/>
    </reaction>
</comment>
<dbReference type="InterPro" id="IPR036719">
    <property type="entry name" value="Neuro-gated_channel_TM_sf"/>
</dbReference>
<keyword evidence="3 20" id="KW-0812">Transmembrane</keyword>
<evidence type="ECO:0000256" key="18">
    <source>
        <dbReference type="ARBA" id="ARBA00036634"/>
    </source>
</evidence>
<keyword evidence="8 20" id="KW-0472">Membrane</keyword>
<sequence length="431" mass="49084">INCTTNDTKSLYNAVEKVLWSKNIRPVAHPSDVLNVKLGLTIAGIPDVSEKDQVITVFIILTIDWLVPFLKWDKNTCGTEKISYPVSDLWLPDIEIKELMDKDSKQSIPFLQINYTGGLHLVKVKRIPVSCQLNIYRFPFDVQKCSITFLSLIHEEDEMILTSKSVEFSTNSSVVSDSGWKLESWINSNTTYNLTSKRTFSCQQYNLTLRREASLYVVNLLVPSCFLSLLDLCSFILPPQNMDRSAFKMTLILGYTVFLIITNDFLPNSVSPTPLINVFFSLSLGLMVASLLETMLILNLSNFPNKYPKVPRWVHVLILDFLGRLLFISHKCPDAQVEVVLNSYAKGNPDITAMMPSHTGEKDEREGAAVVNELKKVAQDLLTIRLRVEEHLRPKQAEIEWNLVANVIDRFLFLIYILFVIASYITIIVLW</sequence>
<keyword evidence="14 20" id="KW-0407">Ion channel</keyword>
<keyword evidence="12" id="KW-0628">Postsynaptic cell membrane</keyword>
<accession>A0AAD5FU04</accession>
<dbReference type="InterPro" id="IPR049944">
    <property type="entry name" value="LGIC_TM_5-HT3"/>
</dbReference>
<comment type="function">
    <text evidence="19">Forms serotonin (5-hydroxytryptamine/5-HT3)-activated cation-selective channel complexes, which when activated cause fast, depolarizing responses in neurons.</text>
</comment>
<evidence type="ECO:0000256" key="14">
    <source>
        <dbReference type="ARBA" id="ARBA00023303"/>
    </source>
</evidence>
<comment type="catalytic activity">
    <reaction evidence="18">
        <text>Ca(2+)(in) = Ca(2+)(out)</text>
        <dbReference type="Rhea" id="RHEA:29671"/>
        <dbReference type="ChEBI" id="CHEBI:29108"/>
    </reaction>
</comment>
<feature type="domain" description="Neurotransmitter-gated ion-channel transmembrane" evidence="22">
    <location>
        <begin position="220"/>
        <end position="423"/>
    </location>
</feature>
<dbReference type="CDD" id="cd19063">
    <property type="entry name" value="LGIC_TM_5-HT3"/>
    <property type="match status" value="1"/>
</dbReference>
<keyword evidence="7 20" id="KW-0406">Ion transport</keyword>
<comment type="similarity">
    <text evidence="20">Belongs to the ligand-gated ion channel (TC 1.A.9) family.</text>
</comment>
<dbReference type="InterPro" id="IPR006029">
    <property type="entry name" value="Neurotrans-gated_channel_TM"/>
</dbReference>
<dbReference type="InterPro" id="IPR036734">
    <property type="entry name" value="Neur_chan_lig-bd_sf"/>
</dbReference>
<dbReference type="InterPro" id="IPR006202">
    <property type="entry name" value="Neur_chan_lig-bd"/>
</dbReference>
<dbReference type="Pfam" id="PF02932">
    <property type="entry name" value="Neur_chan_memb"/>
    <property type="match status" value="1"/>
</dbReference>
<dbReference type="Gene3D" id="2.70.170.10">
    <property type="entry name" value="Neurotransmitter-gated ion-channel ligand-binding domain"/>
    <property type="match status" value="1"/>
</dbReference>
<evidence type="ECO:0000256" key="5">
    <source>
        <dbReference type="ARBA" id="ARBA00022989"/>
    </source>
</evidence>
<dbReference type="AlphaFoldDB" id="A0AAD5FU04"/>
<dbReference type="InterPro" id="IPR018000">
    <property type="entry name" value="Neurotransmitter_ion_chnl_CS"/>
</dbReference>
<evidence type="ECO:0000259" key="22">
    <source>
        <dbReference type="Pfam" id="PF02932"/>
    </source>
</evidence>
<dbReference type="PRINTS" id="PR00252">
    <property type="entry name" value="NRIONCHANNEL"/>
</dbReference>
<feature type="transmembrane region" description="Helical" evidence="20">
    <location>
        <begin position="213"/>
        <end position="237"/>
    </location>
</feature>
<evidence type="ECO:0000256" key="2">
    <source>
        <dbReference type="ARBA" id="ARBA00022475"/>
    </source>
</evidence>
<keyword evidence="5 20" id="KW-1133">Transmembrane helix</keyword>
<dbReference type="GO" id="GO:0045211">
    <property type="term" value="C:postsynaptic membrane"/>
    <property type="evidence" value="ECO:0007669"/>
    <property type="project" value="UniProtKB-SubCell"/>
</dbReference>
<name>A0AAD5FU04_SILAS</name>
<keyword evidence="11" id="KW-0325">Glycoprotein</keyword>
<dbReference type="EMBL" id="MU537915">
    <property type="protein sequence ID" value="KAI5629140.1"/>
    <property type="molecule type" value="Genomic_DNA"/>
</dbReference>
<evidence type="ECO:0000256" key="19">
    <source>
        <dbReference type="ARBA" id="ARBA00037540"/>
    </source>
</evidence>
<dbReference type="SUPFAM" id="SSF63712">
    <property type="entry name" value="Nicotinic receptor ligand binding domain-like"/>
    <property type="match status" value="1"/>
</dbReference>
<dbReference type="InterPro" id="IPR006201">
    <property type="entry name" value="Neur_channel"/>
</dbReference>
<dbReference type="Proteomes" id="UP001205998">
    <property type="component" value="Unassembled WGS sequence"/>
</dbReference>
<dbReference type="Gene3D" id="1.20.58.390">
    <property type="entry name" value="Neurotransmitter-gated ion-channel transmembrane domain"/>
    <property type="match status" value="1"/>
</dbReference>
<proteinExistence type="inferred from homology"/>
<keyword evidence="9" id="KW-1015">Disulfide bond</keyword>
<evidence type="ECO:0000256" key="20">
    <source>
        <dbReference type="RuleBase" id="RU000687"/>
    </source>
</evidence>
<evidence type="ECO:0000259" key="21">
    <source>
        <dbReference type="Pfam" id="PF02931"/>
    </source>
</evidence>
<evidence type="ECO:0000256" key="7">
    <source>
        <dbReference type="ARBA" id="ARBA00023065"/>
    </source>
</evidence>
<keyword evidence="2" id="KW-1003">Cell membrane</keyword>
<reference evidence="23" key="1">
    <citation type="submission" date="2018-07" db="EMBL/GenBank/DDBJ databases">
        <title>Comparative genomics of catfishes provides insights into carnivory and benthic adaptation.</title>
        <authorList>
            <person name="Zhang Y."/>
            <person name="Wang D."/>
            <person name="Peng Z."/>
            <person name="Zheng S."/>
            <person name="Shao F."/>
            <person name="Tao W."/>
        </authorList>
    </citation>
    <scope>NUCLEOTIDE SEQUENCE</scope>
    <source>
        <strain evidence="23">Chongqing</strain>
    </source>
</reference>
<evidence type="ECO:0000256" key="15">
    <source>
        <dbReference type="ARBA" id="ARBA00034104"/>
    </source>
</evidence>
<keyword evidence="24" id="KW-1185">Reference proteome</keyword>
<evidence type="ECO:0000313" key="24">
    <source>
        <dbReference type="Proteomes" id="UP001205998"/>
    </source>
</evidence>